<sequence length="59" mass="6432">MAKGRSRGKRVHGDVRGKAKPAFEQVYDLVRTIPSGRVMTYGQISVMLEATLSPAAVGW</sequence>
<dbReference type="SUPFAM" id="SSF46767">
    <property type="entry name" value="Methylated DNA-protein cysteine methyltransferase, C-terminal domain"/>
    <property type="match status" value="1"/>
</dbReference>
<evidence type="ECO:0000259" key="2">
    <source>
        <dbReference type="Pfam" id="PF01035"/>
    </source>
</evidence>
<dbReference type="InterPro" id="IPR036388">
    <property type="entry name" value="WH-like_DNA-bd_sf"/>
</dbReference>
<dbReference type="GO" id="GO:0003824">
    <property type="term" value="F:catalytic activity"/>
    <property type="evidence" value="ECO:0007669"/>
    <property type="project" value="InterPro"/>
</dbReference>
<dbReference type="AlphaFoldDB" id="A0A8J6XRF7"/>
<gene>
    <name evidence="3" type="ORF">IFK94_03470</name>
</gene>
<keyword evidence="1" id="KW-0227">DNA damage</keyword>
<feature type="domain" description="Methylated-DNA-[protein]-cysteine S-methyltransferase DNA binding" evidence="2">
    <location>
        <begin position="23"/>
        <end position="59"/>
    </location>
</feature>
<proteinExistence type="predicted"/>
<dbReference type="Gene3D" id="1.10.10.10">
    <property type="entry name" value="Winged helix-like DNA-binding domain superfamily/Winged helix DNA-binding domain"/>
    <property type="match status" value="1"/>
</dbReference>
<dbReference type="GO" id="GO:0006281">
    <property type="term" value="P:DNA repair"/>
    <property type="evidence" value="ECO:0007669"/>
    <property type="project" value="InterPro"/>
</dbReference>
<comment type="caution">
    <text evidence="3">The sequence shown here is derived from an EMBL/GenBank/DDBJ whole genome shotgun (WGS) entry which is preliminary data.</text>
</comment>
<name>A0A8J6XRF7_9BACT</name>
<dbReference type="Proteomes" id="UP000648239">
    <property type="component" value="Unassembled WGS sequence"/>
</dbReference>
<dbReference type="InterPro" id="IPR014048">
    <property type="entry name" value="MethylDNA_cys_MeTrfase_DNA-bd"/>
</dbReference>
<evidence type="ECO:0000313" key="3">
    <source>
        <dbReference type="EMBL" id="MBD3867162.1"/>
    </source>
</evidence>
<accession>A0A8J6XRF7</accession>
<evidence type="ECO:0000313" key="4">
    <source>
        <dbReference type="Proteomes" id="UP000648239"/>
    </source>
</evidence>
<protein>
    <submittedName>
        <fullName evidence="3">MGMT family protein</fullName>
    </submittedName>
</protein>
<evidence type="ECO:0000256" key="1">
    <source>
        <dbReference type="ARBA" id="ARBA00022763"/>
    </source>
</evidence>
<dbReference type="InterPro" id="IPR036217">
    <property type="entry name" value="MethylDNA_cys_MeTrfase_DNAb"/>
</dbReference>
<dbReference type="EMBL" id="JACXWD010000007">
    <property type="protein sequence ID" value="MBD3867162.1"/>
    <property type="molecule type" value="Genomic_DNA"/>
</dbReference>
<organism evidence="3 4">
    <name type="scientific">Candidatus Polarisedimenticola svalbardensis</name>
    <dbReference type="NCBI Taxonomy" id="2886004"/>
    <lineage>
        <taxon>Bacteria</taxon>
        <taxon>Pseudomonadati</taxon>
        <taxon>Acidobacteriota</taxon>
        <taxon>Candidatus Polarisedimenticolia</taxon>
        <taxon>Candidatus Polarisedimenticolales</taxon>
        <taxon>Candidatus Polarisedimenticolaceae</taxon>
        <taxon>Candidatus Polarisedimenticola</taxon>
    </lineage>
</organism>
<reference evidence="3 4" key="1">
    <citation type="submission" date="2020-08" db="EMBL/GenBank/DDBJ databases">
        <title>Acidobacteriota in marine sediments use diverse sulfur dissimilation pathways.</title>
        <authorList>
            <person name="Wasmund K."/>
        </authorList>
    </citation>
    <scope>NUCLEOTIDE SEQUENCE [LARGE SCALE GENOMIC DNA]</scope>
    <source>
        <strain evidence="3">MAG AM4</strain>
    </source>
</reference>
<feature type="non-terminal residue" evidence="3">
    <location>
        <position position="59"/>
    </location>
</feature>
<dbReference type="Pfam" id="PF01035">
    <property type="entry name" value="DNA_binding_1"/>
    <property type="match status" value="1"/>
</dbReference>